<evidence type="ECO:0000313" key="8">
    <source>
        <dbReference type="EMBL" id="VDI79542.1"/>
    </source>
</evidence>
<evidence type="ECO:0000256" key="2">
    <source>
        <dbReference type="ARBA" id="ARBA00022723"/>
    </source>
</evidence>
<sequence>MAESKLKFKCPICLEVLKSPKILPCLHSFCQQCIHEIILATVQNKEPKPTQFTCPICHTVVKPRDPTVDIEKWASILQDNHVVGTAERQECHTCKHHSETSVANFWCKDCNEAFCEKCNAMHGWVKLTSSHNVIPIKDAKFFDSGFDLEVISEKCSLHPSNIIEAFCTDHEELCCVLCLTSSHRKCESVKTLSEITLTKRGNETLEEVLQKMKQETDILLALKETKLILLKDTTGIIEKDAVKFVQTIKCKIDDLLGNFIKQLQIIQDEQDLNIQADVQFLNDFKRTLAHWISATEVIRKCGTETQFFIHSKTMIGQINENITQLGKRFIPDIDTRISFNKHDVLTQVVTDIKAIGTAIVKTTTSEDRTKDLFNLSRKIGIKAVDFEGIAVKHLRNIFIQDADITCGVSIGDNYAIVGAASKNELILYILNIKTGHVVNTTVISKDAMLISLKCLCFDKKTKHLFVVASSFFLQSRILMVEVNNYVIEQPLILSCNIQLGQVIKVGIWDDDLYVLSSEKIQKFKPSLPSKVKGYFTLCLESNINTTSGTNGVALREGTWLYTSGHKQVKCLTIQGNELFSYQSFSLKSPGCLTVTPSGVVVVVDRVGKGSLNAVSSDGKKDKILLQFDKTTRTPTDIWIDDRGEAICVCGGQDIMVYRIETE</sequence>
<dbReference type="AlphaFoldDB" id="A0A8B6HJ77"/>
<evidence type="ECO:0000256" key="4">
    <source>
        <dbReference type="ARBA" id="ARBA00022833"/>
    </source>
</evidence>
<dbReference type="PROSITE" id="PS50119">
    <property type="entry name" value="ZF_BBOX"/>
    <property type="match status" value="1"/>
</dbReference>
<dbReference type="Pfam" id="PF13445">
    <property type="entry name" value="zf-RING_UBOX"/>
    <property type="match status" value="1"/>
</dbReference>
<keyword evidence="4" id="KW-0862">Zinc</keyword>
<feature type="domain" description="RING-type" evidence="6">
    <location>
        <begin position="10"/>
        <end position="58"/>
    </location>
</feature>
<proteinExistence type="predicted"/>
<dbReference type="OrthoDB" id="6150003at2759"/>
<comment type="caution">
    <text evidence="8">The sequence shown here is derived from an EMBL/GenBank/DDBJ whole genome shotgun (WGS) entry which is preliminary data.</text>
</comment>
<dbReference type="SUPFAM" id="SSF57850">
    <property type="entry name" value="RING/U-box"/>
    <property type="match status" value="1"/>
</dbReference>
<evidence type="ECO:0000313" key="9">
    <source>
        <dbReference type="Proteomes" id="UP000596742"/>
    </source>
</evidence>
<feature type="domain" description="B box-type" evidence="7">
    <location>
        <begin position="89"/>
        <end position="136"/>
    </location>
</feature>
<dbReference type="SMART" id="SM00336">
    <property type="entry name" value="BBOX"/>
    <property type="match status" value="2"/>
</dbReference>
<dbReference type="Proteomes" id="UP000596742">
    <property type="component" value="Unassembled WGS sequence"/>
</dbReference>
<keyword evidence="9" id="KW-1185">Reference proteome</keyword>
<evidence type="ECO:0008006" key="10">
    <source>
        <dbReference type="Google" id="ProtNLM"/>
    </source>
</evidence>
<keyword evidence="2" id="KW-0479">Metal-binding</keyword>
<dbReference type="PROSITE" id="PS50089">
    <property type="entry name" value="ZF_RING_2"/>
    <property type="match status" value="1"/>
</dbReference>
<dbReference type="PROSITE" id="PS00518">
    <property type="entry name" value="ZF_RING_1"/>
    <property type="match status" value="1"/>
</dbReference>
<keyword evidence="3 5" id="KW-0863">Zinc-finger</keyword>
<reference evidence="8" key="1">
    <citation type="submission" date="2018-11" db="EMBL/GenBank/DDBJ databases">
        <authorList>
            <person name="Alioto T."/>
            <person name="Alioto T."/>
        </authorList>
    </citation>
    <scope>NUCLEOTIDE SEQUENCE</scope>
</reference>
<evidence type="ECO:0000256" key="3">
    <source>
        <dbReference type="ARBA" id="ARBA00022771"/>
    </source>
</evidence>
<dbReference type="SMART" id="SM00184">
    <property type="entry name" value="RING"/>
    <property type="match status" value="1"/>
</dbReference>
<dbReference type="Gene3D" id="3.30.40.10">
    <property type="entry name" value="Zinc/RING finger domain, C3HC4 (zinc finger)"/>
    <property type="match status" value="1"/>
</dbReference>
<evidence type="ECO:0000259" key="7">
    <source>
        <dbReference type="PROSITE" id="PS50119"/>
    </source>
</evidence>
<keyword evidence="1" id="KW-0597">Phosphoprotein</keyword>
<dbReference type="PANTHER" id="PTHR25462">
    <property type="entry name" value="BONUS, ISOFORM C-RELATED"/>
    <property type="match status" value="1"/>
</dbReference>
<dbReference type="InterPro" id="IPR000315">
    <property type="entry name" value="Znf_B-box"/>
</dbReference>
<dbReference type="InterPro" id="IPR001841">
    <property type="entry name" value="Znf_RING"/>
</dbReference>
<dbReference type="InterPro" id="IPR017907">
    <property type="entry name" value="Znf_RING_CS"/>
</dbReference>
<dbReference type="InterPro" id="IPR013083">
    <property type="entry name" value="Znf_RING/FYVE/PHD"/>
</dbReference>
<dbReference type="CDD" id="cd19757">
    <property type="entry name" value="Bbox1"/>
    <property type="match status" value="1"/>
</dbReference>
<dbReference type="InterPro" id="IPR011042">
    <property type="entry name" value="6-blade_b-propeller_TolB-like"/>
</dbReference>
<dbReference type="Gene3D" id="3.30.160.60">
    <property type="entry name" value="Classic Zinc Finger"/>
    <property type="match status" value="1"/>
</dbReference>
<dbReference type="PANTHER" id="PTHR25462:SF296">
    <property type="entry name" value="MEIOTIC P26, ISOFORM F"/>
    <property type="match status" value="1"/>
</dbReference>
<dbReference type="Gene3D" id="2.120.10.30">
    <property type="entry name" value="TolB, C-terminal domain"/>
    <property type="match status" value="1"/>
</dbReference>
<dbReference type="EMBL" id="UYJE01010079">
    <property type="protein sequence ID" value="VDI79542.1"/>
    <property type="molecule type" value="Genomic_DNA"/>
</dbReference>
<name>A0A8B6HJ77_MYTGA</name>
<gene>
    <name evidence="8" type="ORF">MGAL_10B040303</name>
</gene>
<evidence type="ECO:0000259" key="6">
    <source>
        <dbReference type="PROSITE" id="PS50089"/>
    </source>
</evidence>
<dbReference type="GO" id="GO:0008270">
    <property type="term" value="F:zinc ion binding"/>
    <property type="evidence" value="ECO:0007669"/>
    <property type="project" value="UniProtKB-KW"/>
</dbReference>
<dbReference type="InterPro" id="IPR047153">
    <property type="entry name" value="TRIM45/56/19-like"/>
</dbReference>
<organism evidence="8 9">
    <name type="scientific">Mytilus galloprovincialis</name>
    <name type="common">Mediterranean mussel</name>
    <dbReference type="NCBI Taxonomy" id="29158"/>
    <lineage>
        <taxon>Eukaryota</taxon>
        <taxon>Metazoa</taxon>
        <taxon>Spiralia</taxon>
        <taxon>Lophotrochozoa</taxon>
        <taxon>Mollusca</taxon>
        <taxon>Bivalvia</taxon>
        <taxon>Autobranchia</taxon>
        <taxon>Pteriomorphia</taxon>
        <taxon>Mytilida</taxon>
        <taxon>Mytiloidea</taxon>
        <taxon>Mytilidae</taxon>
        <taxon>Mytilinae</taxon>
        <taxon>Mytilus</taxon>
    </lineage>
</organism>
<protein>
    <recommendedName>
        <fullName evidence="10">TRIM56</fullName>
    </recommendedName>
</protein>
<dbReference type="InterPro" id="IPR027370">
    <property type="entry name" value="Znf-RING_euk"/>
</dbReference>
<evidence type="ECO:0000256" key="1">
    <source>
        <dbReference type="ARBA" id="ARBA00022553"/>
    </source>
</evidence>
<accession>A0A8B6HJ77</accession>
<evidence type="ECO:0000256" key="5">
    <source>
        <dbReference type="PROSITE-ProRule" id="PRU00024"/>
    </source>
</evidence>
<dbReference type="SUPFAM" id="SSF57845">
    <property type="entry name" value="B-box zinc-binding domain"/>
    <property type="match status" value="1"/>
</dbReference>
<dbReference type="SUPFAM" id="SSF101898">
    <property type="entry name" value="NHL repeat"/>
    <property type="match status" value="1"/>
</dbReference>